<dbReference type="PANTHER" id="PTHR33217:SF5">
    <property type="entry name" value="MUTATOR FAMILY TRANSPOSASE"/>
    <property type="match status" value="1"/>
</dbReference>
<dbReference type="InterPro" id="IPR001207">
    <property type="entry name" value="Transposase_mutator"/>
</dbReference>
<evidence type="ECO:0000256" key="5">
    <source>
        <dbReference type="ARBA" id="ARBA00023172"/>
    </source>
</evidence>
<dbReference type="GO" id="GO:0006313">
    <property type="term" value="P:DNA transposition"/>
    <property type="evidence" value="ECO:0007669"/>
    <property type="project" value="UniProtKB-UniRule"/>
</dbReference>
<proteinExistence type="inferred from homology"/>
<accession>A0AAT9G876</accession>
<organism evidence="7">
    <name type="scientific">Candidatus Tisiphia endosymbiont of Sergentomyia squamirostris</name>
    <dbReference type="NCBI Taxonomy" id="3113639"/>
    <lineage>
        <taxon>Bacteria</taxon>
        <taxon>Pseudomonadati</taxon>
        <taxon>Pseudomonadota</taxon>
        <taxon>Alphaproteobacteria</taxon>
        <taxon>Rickettsiales</taxon>
        <taxon>Rickettsiaceae</taxon>
        <taxon>Rickettsieae</taxon>
        <taxon>Candidatus Tisiphia</taxon>
    </lineage>
</organism>
<sequence length="165" mass="19600">MSEAIEAVYPKTEHQLCIVHQIRNSLKYVSYKDRKQLSSDLKPIYTAVTEEQAHLALVSFEEKWNKQYPQIAKSWYNNWDNLMIFLGYPESIRKVIYTTNSVESVNSQLRKVTNNKRVFPNDNAVFKSLYLTIDYMTKKWTMPIPNWNEAMAHLMIKFEDRLNKI</sequence>
<dbReference type="PANTHER" id="PTHR33217">
    <property type="entry name" value="TRANSPOSASE FOR INSERTION SEQUENCE ELEMENT IS1081"/>
    <property type="match status" value="1"/>
</dbReference>
<keyword evidence="3 6" id="KW-0815">Transposition</keyword>
<evidence type="ECO:0000313" key="7">
    <source>
        <dbReference type="EMBL" id="BFD45974.1"/>
    </source>
</evidence>
<dbReference type="Pfam" id="PF00872">
    <property type="entry name" value="Transposase_mut"/>
    <property type="match status" value="1"/>
</dbReference>
<dbReference type="GO" id="GO:0003677">
    <property type="term" value="F:DNA binding"/>
    <property type="evidence" value="ECO:0007669"/>
    <property type="project" value="UniProtKB-UniRule"/>
</dbReference>
<evidence type="ECO:0000256" key="3">
    <source>
        <dbReference type="ARBA" id="ARBA00022578"/>
    </source>
</evidence>
<comment type="function">
    <text evidence="1 6">Required for the transposition of the insertion element.</text>
</comment>
<dbReference type="EMBL" id="AP029170">
    <property type="protein sequence ID" value="BFD45974.1"/>
    <property type="molecule type" value="Genomic_DNA"/>
</dbReference>
<evidence type="ECO:0000313" key="8">
    <source>
        <dbReference type="EMBL" id="BFD46055.1"/>
    </source>
</evidence>
<gene>
    <name evidence="7" type="ORF">DMENIID0002_06200</name>
    <name evidence="8" type="ORF">DMENIID0002_07010</name>
</gene>
<keyword evidence="5 6" id="KW-0233">DNA recombination</keyword>
<comment type="similarity">
    <text evidence="2 6">Belongs to the transposase mutator family.</text>
</comment>
<dbReference type="AlphaFoldDB" id="A0AAT9G876"/>
<name>A0AAT9G876_9RICK</name>
<keyword evidence="6" id="KW-0814">Transposable element</keyword>
<evidence type="ECO:0000256" key="4">
    <source>
        <dbReference type="ARBA" id="ARBA00023125"/>
    </source>
</evidence>
<evidence type="ECO:0000256" key="2">
    <source>
        <dbReference type="ARBA" id="ARBA00010961"/>
    </source>
</evidence>
<keyword evidence="4 6" id="KW-0238">DNA-binding</keyword>
<protein>
    <recommendedName>
        <fullName evidence="6">Mutator family transposase</fullName>
    </recommendedName>
</protein>
<reference evidence="7" key="1">
    <citation type="submission" date="2024-01" db="EMBL/GenBank/DDBJ databases">
        <title>Sequencing the genomes of a sandfly, Sergentomyia squamirostris, and its two endosymbionts.</title>
        <authorList>
            <person name="Itokawa K."/>
            <person name="Sanjoba C."/>
        </authorList>
    </citation>
    <scope>NUCLEOTIDE SEQUENCE</scope>
    <source>
        <strain evidence="7">RiSSQ</strain>
    </source>
</reference>
<dbReference type="EMBL" id="AP029170">
    <property type="protein sequence ID" value="BFD46055.1"/>
    <property type="molecule type" value="Genomic_DNA"/>
</dbReference>
<evidence type="ECO:0000256" key="1">
    <source>
        <dbReference type="ARBA" id="ARBA00002190"/>
    </source>
</evidence>
<evidence type="ECO:0000256" key="6">
    <source>
        <dbReference type="RuleBase" id="RU365089"/>
    </source>
</evidence>
<dbReference type="GO" id="GO:0004803">
    <property type="term" value="F:transposase activity"/>
    <property type="evidence" value="ECO:0007669"/>
    <property type="project" value="UniProtKB-UniRule"/>
</dbReference>